<dbReference type="InterPro" id="IPR044751">
    <property type="entry name" value="Ion_transp-like_CBS"/>
</dbReference>
<feature type="transmembrane region" description="Helical" evidence="9">
    <location>
        <begin position="119"/>
        <end position="140"/>
    </location>
</feature>
<keyword evidence="4 8" id="KW-1133">Transmembrane helix</keyword>
<evidence type="ECO:0000313" key="15">
    <source>
        <dbReference type="Proteomes" id="UP000255139"/>
    </source>
</evidence>
<evidence type="ECO:0000256" key="6">
    <source>
        <dbReference type="ARBA" id="ARBA00023136"/>
    </source>
</evidence>
<name>A0A377PYL3_9HELI</name>
<dbReference type="Proteomes" id="UP000255139">
    <property type="component" value="Unassembled WGS sequence"/>
</dbReference>
<sequence length="319" mass="35838">MGLLIIYFLIAIIISFICSILEAVLYSITPTFIESYLKTRPKSGKILLFLKVNLDSALGAILIINLFANTVGAAGVGAEATEIFGETWQGAIAIGMTLSILYISEILPKTIGATYWKQLVLPASYIIFIFYWIVFPLVYISRIITRIFKDNKTNQMSRDEVLAIMELGEKSGSINELEGDILEHLIAQKSLSTKDIMTKKSNIFALDEEMSIKDSIKALKEEKYSRIPIYNNIPSNICSMVYRKDILQSHLKGKKKKALKSIARNITKVQENLGLLDLLDLFINKKEHLFVVLDDRNNIVGIVSLDDVIDAILNVEIKD</sequence>
<dbReference type="EMBL" id="UGJE01000002">
    <property type="protein sequence ID" value="STQ86673.1"/>
    <property type="molecule type" value="Genomic_DNA"/>
</dbReference>
<dbReference type="RefSeq" id="WP_034557400.1">
    <property type="nucleotide sequence ID" value="NZ_FZML01000019.1"/>
</dbReference>
<feature type="transmembrane region" description="Helical" evidence="9">
    <location>
        <begin position="88"/>
        <end position="107"/>
    </location>
</feature>
<feature type="transmembrane region" description="Helical" evidence="9">
    <location>
        <begin position="6"/>
        <end position="28"/>
    </location>
</feature>
<dbReference type="SMART" id="SM00116">
    <property type="entry name" value="CBS"/>
    <property type="match status" value="2"/>
</dbReference>
<keyword evidence="2 8" id="KW-0812">Transmembrane</keyword>
<evidence type="ECO:0000256" key="5">
    <source>
        <dbReference type="ARBA" id="ARBA00023122"/>
    </source>
</evidence>
<dbReference type="SUPFAM" id="SSF54631">
    <property type="entry name" value="CBS-domain pair"/>
    <property type="match status" value="1"/>
</dbReference>
<dbReference type="InterPro" id="IPR000644">
    <property type="entry name" value="CBS_dom"/>
</dbReference>
<evidence type="ECO:0000259" key="10">
    <source>
        <dbReference type="PROSITE" id="PS51371"/>
    </source>
</evidence>
<evidence type="ECO:0000313" key="14">
    <source>
        <dbReference type="Proteomes" id="UP000029922"/>
    </source>
</evidence>
<keyword evidence="6 8" id="KW-0472">Membrane</keyword>
<evidence type="ECO:0000256" key="3">
    <source>
        <dbReference type="ARBA" id="ARBA00022737"/>
    </source>
</evidence>
<dbReference type="InterPro" id="IPR046342">
    <property type="entry name" value="CBS_dom_sf"/>
</dbReference>
<evidence type="ECO:0000256" key="2">
    <source>
        <dbReference type="ARBA" id="ARBA00022692"/>
    </source>
</evidence>
<accession>A0A377PYL3</accession>
<evidence type="ECO:0000256" key="4">
    <source>
        <dbReference type="ARBA" id="ARBA00022989"/>
    </source>
</evidence>
<keyword evidence="3" id="KW-0677">Repeat</keyword>
<organism evidence="12 15">
    <name type="scientific">Helicobacter muridarum</name>
    <dbReference type="NCBI Taxonomy" id="216"/>
    <lineage>
        <taxon>Bacteria</taxon>
        <taxon>Pseudomonadati</taxon>
        <taxon>Campylobacterota</taxon>
        <taxon>Epsilonproteobacteria</taxon>
        <taxon>Campylobacterales</taxon>
        <taxon>Helicobacteraceae</taxon>
        <taxon>Helicobacter</taxon>
    </lineage>
</organism>
<dbReference type="CDD" id="cd04590">
    <property type="entry name" value="CBS_pair_CorC_HlyC_assoc"/>
    <property type="match status" value="1"/>
</dbReference>
<dbReference type="PROSITE" id="PS51371">
    <property type="entry name" value="CBS"/>
    <property type="match status" value="2"/>
</dbReference>
<comment type="subcellular location">
    <subcellularLocation>
        <location evidence="1">Membrane</location>
        <topology evidence="1">Multi-pass membrane protein</topology>
    </subcellularLocation>
</comment>
<feature type="domain" description="CBS" evidence="10">
    <location>
        <begin position="262"/>
        <end position="319"/>
    </location>
</feature>
<evidence type="ECO:0000256" key="8">
    <source>
        <dbReference type="PROSITE-ProRule" id="PRU01193"/>
    </source>
</evidence>
<dbReference type="PANTHER" id="PTHR22777:SF4">
    <property type="entry name" value="UPF0053 PROTEIN SLL1254"/>
    <property type="match status" value="1"/>
</dbReference>
<keyword evidence="5 7" id="KW-0129">CBS domain</keyword>
<dbReference type="OrthoDB" id="9798188at2"/>
<keyword evidence="15" id="KW-1185">Reference proteome</keyword>
<dbReference type="GO" id="GO:0005886">
    <property type="term" value="C:plasma membrane"/>
    <property type="evidence" value="ECO:0007669"/>
    <property type="project" value="TreeGrafter"/>
</dbReference>
<proteinExistence type="predicted"/>
<feature type="transmembrane region" description="Helical" evidence="9">
    <location>
        <begin position="48"/>
        <end position="68"/>
    </location>
</feature>
<feature type="domain" description="CNNM transmembrane" evidence="11">
    <location>
        <begin position="1"/>
        <end position="178"/>
    </location>
</feature>
<evidence type="ECO:0000313" key="12">
    <source>
        <dbReference type="EMBL" id="STQ86673.1"/>
    </source>
</evidence>
<protein>
    <submittedName>
        <fullName evidence="13">DUF21 domain-containing protein</fullName>
    </submittedName>
    <submittedName>
        <fullName evidence="12">Integral membrane protein</fullName>
    </submittedName>
</protein>
<dbReference type="PANTHER" id="PTHR22777">
    <property type="entry name" value="HEMOLYSIN-RELATED"/>
    <property type="match status" value="1"/>
</dbReference>
<evidence type="ECO:0000259" key="11">
    <source>
        <dbReference type="PROSITE" id="PS51846"/>
    </source>
</evidence>
<dbReference type="AlphaFoldDB" id="A0A377PYL3"/>
<feature type="domain" description="CBS" evidence="10">
    <location>
        <begin position="197"/>
        <end position="256"/>
    </location>
</feature>
<dbReference type="Proteomes" id="UP000029922">
    <property type="component" value="Unassembled WGS sequence"/>
</dbReference>
<evidence type="ECO:0000256" key="1">
    <source>
        <dbReference type="ARBA" id="ARBA00004141"/>
    </source>
</evidence>
<reference evidence="13 14" key="1">
    <citation type="journal article" date="2014" name="Genome Announc.">
        <title>Draft genome sequences of eight enterohepatic helicobacter species isolated from both laboratory and wild rodents.</title>
        <authorList>
            <person name="Sheh A."/>
            <person name="Shen Z."/>
            <person name="Fox J.G."/>
        </authorList>
    </citation>
    <scope>NUCLEOTIDE SEQUENCE [LARGE SCALE GENOMIC DNA]</scope>
    <source>
        <strain evidence="13 14">ST1</strain>
    </source>
</reference>
<evidence type="ECO:0000313" key="13">
    <source>
        <dbReference type="EMBL" id="TLE00899.1"/>
    </source>
</evidence>
<dbReference type="PROSITE" id="PS51846">
    <property type="entry name" value="CNNM"/>
    <property type="match status" value="1"/>
</dbReference>
<dbReference type="Pfam" id="PF01595">
    <property type="entry name" value="CNNM"/>
    <property type="match status" value="1"/>
</dbReference>
<evidence type="ECO:0000256" key="7">
    <source>
        <dbReference type="PROSITE-ProRule" id="PRU00703"/>
    </source>
</evidence>
<dbReference type="EMBL" id="JRPD02000004">
    <property type="protein sequence ID" value="TLE00899.1"/>
    <property type="molecule type" value="Genomic_DNA"/>
</dbReference>
<evidence type="ECO:0000256" key="9">
    <source>
        <dbReference type="SAM" id="Phobius"/>
    </source>
</evidence>
<dbReference type="Gene3D" id="3.10.580.10">
    <property type="entry name" value="CBS-domain"/>
    <property type="match status" value="1"/>
</dbReference>
<dbReference type="InterPro" id="IPR002550">
    <property type="entry name" value="CNNM"/>
</dbReference>
<reference evidence="12 15" key="2">
    <citation type="submission" date="2018-06" db="EMBL/GenBank/DDBJ databases">
        <authorList>
            <consortium name="Pathogen Informatics"/>
            <person name="Doyle S."/>
        </authorList>
    </citation>
    <scope>NUCLEOTIDE SEQUENCE [LARGE SCALE GENOMIC DNA]</scope>
    <source>
        <strain evidence="12 15">NCTC12714</strain>
    </source>
</reference>
<gene>
    <name evidence="12" type="primary">tlyC_2</name>
    <name evidence="13" type="ORF">LS73_003080</name>
    <name evidence="12" type="ORF">NCTC12714_01484</name>
</gene>
<dbReference type="Pfam" id="PF00571">
    <property type="entry name" value="CBS"/>
    <property type="match status" value="2"/>
</dbReference>